<name>A0A0F6TZ41_CITAM</name>
<dbReference type="SUPFAM" id="SSF51419">
    <property type="entry name" value="PLP-binding barrel"/>
    <property type="match status" value="1"/>
</dbReference>
<dbReference type="OrthoDB" id="504078at2"/>
<evidence type="ECO:0000256" key="4">
    <source>
        <dbReference type="ARBA" id="ARBA00013089"/>
    </source>
</evidence>
<dbReference type="Proteomes" id="UP000034085">
    <property type="component" value="Chromosome"/>
</dbReference>
<proteinExistence type="inferred from homology"/>
<dbReference type="CDD" id="cd06815">
    <property type="entry name" value="PLPDE_III_AR_like_1"/>
    <property type="match status" value="1"/>
</dbReference>
<dbReference type="EMBL" id="CP011132">
    <property type="protein sequence ID" value="AKE61507.1"/>
    <property type="molecule type" value="Genomic_DNA"/>
</dbReference>
<evidence type="ECO:0000256" key="3">
    <source>
        <dbReference type="ARBA" id="ARBA00007880"/>
    </source>
</evidence>
<dbReference type="Pfam" id="PF01168">
    <property type="entry name" value="Ala_racemase_N"/>
    <property type="match status" value="1"/>
</dbReference>
<reference evidence="8 9" key="1">
    <citation type="journal article" date="2013" name="Appl. Microbiol. Biotechnol.">
        <title>Glycerol assimilation and production of 1,3-propanediol by Citrobacter amalonaticus Y19.</title>
        <authorList>
            <person name="Ainala S.K."/>
            <person name="Ashok S."/>
            <person name="Ko Y."/>
            <person name="Park S."/>
        </authorList>
    </citation>
    <scope>NUCLEOTIDE SEQUENCE [LARGE SCALE GENOMIC DNA]</scope>
    <source>
        <strain evidence="8 9">Y19</strain>
    </source>
</reference>
<comment type="cofactor">
    <cofactor evidence="2">
        <name>pyridoxal 5'-phosphate</name>
        <dbReference type="ChEBI" id="CHEBI:597326"/>
    </cofactor>
</comment>
<evidence type="ECO:0000256" key="6">
    <source>
        <dbReference type="ARBA" id="ARBA00023235"/>
    </source>
</evidence>
<gene>
    <name evidence="8" type="ORF">F384_24510</name>
</gene>
<feature type="domain" description="Alanine racemase N-terminal" evidence="7">
    <location>
        <begin position="11"/>
        <end position="228"/>
    </location>
</feature>
<comment type="catalytic activity">
    <reaction evidence="1">
        <text>L-alanine = D-alanine</text>
        <dbReference type="Rhea" id="RHEA:20249"/>
        <dbReference type="ChEBI" id="CHEBI:57416"/>
        <dbReference type="ChEBI" id="CHEBI:57972"/>
        <dbReference type="EC" id="5.1.1.1"/>
    </reaction>
</comment>
<dbReference type="EC" id="5.1.1.1" evidence="4"/>
<dbReference type="GO" id="GO:0005829">
    <property type="term" value="C:cytosol"/>
    <property type="evidence" value="ECO:0007669"/>
    <property type="project" value="TreeGrafter"/>
</dbReference>
<protein>
    <recommendedName>
        <fullName evidence="4">alanine racemase</fullName>
        <ecNumber evidence="4">5.1.1.1</ecNumber>
    </recommendedName>
</protein>
<dbReference type="PANTHER" id="PTHR30511:SF3">
    <property type="entry name" value="LYSINE RACEMASE"/>
    <property type="match status" value="1"/>
</dbReference>
<dbReference type="PANTHER" id="PTHR30511">
    <property type="entry name" value="ALANINE RACEMASE"/>
    <property type="match status" value="1"/>
</dbReference>
<dbReference type="InterPro" id="IPR001608">
    <property type="entry name" value="Ala_racemase_N"/>
</dbReference>
<dbReference type="GO" id="GO:0030170">
    <property type="term" value="F:pyridoxal phosphate binding"/>
    <property type="evidence" value="ECO:0007669"/>
    <property type="project" value="TreeGrafter"/>
</dbReference>
<evidence type="ECO:0000313" key="8">
    <source>
        <dbReference type="EMBL" id="AKE61507.1"/>
    </source>
</evidence>
<dbReference type="PATRIC" id="fig|1261127.3.peg.5076"/>
<keyword evidence="6" id="KW-0413">Isomerase</keyword>
<dbReference type="InterPro" id="IPR000821">
    <property type="entry name" value="Ala_racemase"/>
</dbReference>
<dbReference type="KEGG" id="cama:F384_24510"/>
<organism evidence="8 9">
    <name type="scientific">Citrobacter amalonaticus Y19</name>
    <dbReference type="NCBI Taxonomy" id="1261127"/>
    <lineage>
        <taxon>Bacteria</taxon>
        <taxon>Pseudomonadati</taxon>
        <taxon>Pseudomonadota</taxon>
        <taxon>Gammaproteobacteria</taxon>
        <taxon>Enterobacterales</taxon>
        <taxon>Enterobacteriaceae</taxon>
        <taxon>Citrobacter</taxon>
    </lineage>
</organism>
<evidence type="ECO:0000256" key="1">
    <source>
        <dbReference type="ARBA" id="ARBA00000316"/>
    </source>
</evidence>
<dbReference type="AlphaFoldDB" id="A0A0F6TZ41"/>
<keyword evidence="5" id="KW-0663">Pyridoxal phosphate</keyword>
<dbReference type="GO" id="GO:0008784">
    <property type="term" value="F:alanine racemase activity"/>
    <property type="evidence" value="ECO:0007669"/>
    <property type="project" value="TreeGrafter"/>
</dbReference>
<sequence length="359" mass="38929">MRNQDFPCLFVNLSVIRDNTRTLIALCRQHGVEPVGVNKLSCEAANVARAMIDAGISTIADSRIQNLKKIADLPVDKLLLRLPQISLAHDIVAYADISLNSEEHTLQALSAAAIAQNKTHRVILMHDLGDLREGCVDPQETRRLARLVHRELPGLTLEGLGANLACYGGVEPTTENQQALVDLAHEIEDELGIELRTISGASSSALFLLINGGLPTGVNQLRLGASLIMGFGLNDEPIPDTRQDAIKLGVEIIELKDKPSVPRHSTALDAMGRKPVFEDLGVHHRALAALGEQDVSFSQLRPFDPGVKVLGASSDHLILDVTHTASGYQVGDIVYFSLGYSGVLQCMTSEYVGKQYSYF</sequence>
<accession>A0A0F6TZ41</accession>
<evidence type="ECO:0000256" key="2">
    <source>
        <dbReference type="ARBA" id="ARBA00001933"/>
    </source>
</evidence>
<evidence type="ECO:0000313" key="9">
    <source>
        <dbReference type="Proteomes" id="UP000034085"/>
    </source>
</evidence>
<dbReference type="Gene3D" id="3.20.20.10">
    <property type="entry name" value="Alanine racemase"/>
    <property type="match status" value="1"/>
</dbReference>
<evidence type="ECO:0000256" key="5">
    <source>
        <dbReference type="ARBA" id="ARBA00022898"/>
    </source>
</evidence>
<comment type="similarity">
    <text evidence="3">Belongs to the alanine racemase family.</text>
</comment>
<evidence type="ECO:0000259" key="7">
    <source>
        <dbReference type="Pfam" id="PF01168"/>
    </source>
</evidence>
<dbReference type="HOGENOM" id="CLU_067103_0_0_6"/>
<dbReference type="InterPro" id="IPR029066">
    <property type="entry name" value="PLP-binding_barrel"/>
</dbReference>
<dbReference type="RefSeq" id="WP_046495625.1">
    <property type="nucleotide sequence ID" value="NZ_CP011132.1"/>
</dbReference>